<dbReference type="InterPro" id="IPR015017">
    <property type="entry name" value="DUF1904"/>
</dbReference>
<keyword evidence="2" id="KW-1185">Reference proteome</keyword>
<dbReference type="Proteomes" id="UP001623661">
    <property type="component" value="Unassembled WGS sequence"/>
</dbReference>
<evidence type="ECO:0000313" key="1">
    <source>
        <dbReference type="EMBL" id="MFL0267114.1"/>
    </source>
</evidence>
<protein>
    <submittedName>
        <fullName evidence="1">DUF1904 family protein</fullName>
    </submittedName>
</protein>
<dbReference type="EMBL" id="JBJHZY010000001">
    <property type="protein sequence ID" value="MFL0267114.1"/>
    <property type="molecule type" value="Genomic_DNA"/>
</dbReference>
<dbReference type="Gene3D" id="3.30.429.10">
    <property type="entry name" value="Macrophage Migration Inhibitory Factor"/>
    <property type="match status" value="1"/>
</dbReference>
<dbReference type="RefSeq" id="WP_406763722.1">
    <property type="nucleotide sequence ID" value="NZ_JBJHZY010000001.1"/>
</dbReference>
<sequence length="108" mass="12627">MPALKFKAINTEKLRRISKELIDELEDLLQCPRSYFSLEIPQVLFIMDGEYVAGSPVVEVAWFDRGQEVQDKAAQIITKYVNTMGYKDVDVIFTKLKENRYYENGEHF</sequence>
<name>A0ABW8TN47_9CLOT</name>
<dbReference type="Pfam" id="PF08921">
    <property type="entry name" value="DUF1904"/>
    <property type="match status" value="1"/>
</dbReference>
<reference evidence="1 2" key="1">
    <citation type="submission" date="2024-11" db="EMBL/GenBank/DDBJ databases">
        <authorList>
            <person name="Heng Y.C."/>
            <person name="Lim A.C.H."/>
            <person name="Lee J.K.Y."/>
            <person name="Kittelmann S."/>
        </authorList>
    </citation>
    <scope>NUCLEOTIDE SEQUENCE [LARGE SCALE GENOMIC DNA]</scope>
    <source>
        <strain evidence="1 2">WILCCON 0202</strain>
    </source>
</reference>
<comment type="caution">
    <text evidence="1">The sequence shown here is derived from an EMBL/GenBank/DDBJ whole genome shotgun (WGS) entry which is preliminary data.</text>
</comment>
<gene>
    <name evidence="1" type="ORF">ACJDUH_03280</name>
</gene>
<evidence type="ECO:0000313" key="2">
    <source>
        <dbReference type="Proteomes" id="UP001623661"/>
    </source>
</evidence>
<dbReference type="InterPro" id="IPR014347">
    <property type="entry name" value="Tautomerase/MIF_sf"/>
</dbReference>
<accession>A0ABW8TN47</accession>
<proteinExistence type="predicted"/>
<organism evidence="1 2">
    <name type="scientific">Candidatus Clostridium radicumherbarum</name>
    <dbReference type="NCBI Taxonomy" id="3381662"/>
    <lineage>
        <taxon>Bacteria</taxon>
        <taxon>Bacillati</taxon>
        <taxon>Bacillota</taxon>
        <taxon>Clostridia</taxon>
        <taxon>Eubacteriales</taxon>
        <taxon>Clostridiaceae</taxon>
        <taxon>Clostridium</taxon>
    </lineage>
</organism>
<dbReference type="SUPFAM" id="SSF55331">
    <property type="entry name" value="Tautomerase/MIF"/>
    <property type="match status" value="1"/>
</dbReference>